<feature type="domain" description="HTH araC/xylS-type" evidence="5">
    <location>
        <begin position="236"/>
        <end position="334"/>
    </location>
</feature>
<keyword evidence="3" id="KW-0804">Transcription</keyword>
<evidence type="ECO:0000256" key="4">
    <source>
        <dbReference type="SAM" id="MobiDB-lite"/>
    </source>
</evidence>
<keyword evidence="7" id="KW-1185">Reference proteome</keyword>
<dbReference type="PANTHER" id="PTHR46796">
    <property type="entry name" value="HTH-TYPE TRANSCRIPTIONAL ACTIVATOR RHAS-RELATED"/>
    <property type="match status" value="1"/>
</dbReference>
<dbReference type="InterPro" id="IPR050204">
    <property type="entry name" value="AraC_XylS_family_regulators"/>
</dbReference>
<evidence type="ECO:0000256" key="3">
    <source>
        <dbReference type="ARBA" id="ARBA00023163"/>
    </source>
</evidence>
<evidence type="ECO:0000259" key="5">
    <source>
        <dbReference type="PROSITE" id="PS01124"/>
    </source>
</evidence>
<dbReference type="RefSeq" id="WP_122100243.1">
    <property type="nucleotide sequence ID" value="NZ_RFLY01000001.1"/>
</dbReference>
<feature type="compositionally biased region" description="Polar residues" evidence="4">
    <location>
        <begin position="10"/>
        <end position="19"/>
    </location>
</feature>
<evidence type="ECO:0000313" key="7">
    <source>
        <dbReference type="Proteomes" id="UP000275012"/>
    </source>
</evidence>
<proteinExistence type="predicted"/>
<dbReference type="InterPro" id="IPR020449">
    <property type="entry name" value="Tscrpt_reg_AraC-type_HTH"/>
</dbReference>
<dbReference type="GO" id="GO:0003700">
    <property type="term" value="F:DNA-binding transcription factor activity"/>
    <property type="evidence" value="ECO:0007669"/>
    <property type="project" value="InterPro"/>
</dbReference>
<name>A0A3M2I8Q2_9GAMM</name>
<evidence type="ECO:0000256" key="1">
    <source>
        <dbReference type="ARBA" id="ARBA00023015"/>
    </source>
</evidence>
<evidence type="ECO:0000256" key="2">
    <source>
        <dbReference type="ARBA" id="ARBA00023125"/>
    </source>
</evidence>
<dbReference type="PRINTS" id="PR00032">
    <property type="entry name" value="HTHARAC"/>
</dbReference>
<dbReference type="Gene3D" id="1.10.10.60">
    <property type="entry name" value="Homeodomain-like"/>
    <property type="match status" value="1"/>
</dbReference>
<dbReference type="SMART" id="SM00342">
    <property type="entry name" value="HTH_ARAC"/>
    <property type="match status" value="1"/>
</dbReference>
<comment type="caution">
    <text evidence="6">The sequence shown here is derived from an EMBL/GenBank/DDBJ whole genome shotgun (WGS) entry which is preliminary data.</text>
</comment>
<gene>
    <name evidence="6" type="ORF">EBB59_00760</name>
</gene>
<dbReference type="InterPro" id="IPR018060">
    <property type="entry name" value="HTH_AraC"/>
</dbReference>
<dbReference type="SUPFAM" id="SSF46689">
    <property type="entry name" value="Homeodomain-like"/>
    <property type="match status" value="2"/>
</dbReference>
<feature type="region of interest" description="Disordered" evidence="4">
    <location>
        <begin position="1"/>
        <end position="33"/>
    </location>
</feature>
<dbReference type="Pfam" id="PF12833">
    <property type="entry name" value="HTH_18"/>
    <property type="match status" value="1"/>
</dbReference>
<dbReference type="Proteomes" id="UP000275012">
    <property type="component" value="Unassembled WGS sequence"/>
</dbReference>
<dbReference type="AlphaFoldDB" id="A0A3M2I8Q2"/>
<dbReference type="EMBL" id="RFLY01000001">
    <property type="protein sequence ID" value="RMH94857.1"/>
    <property type="molecule type" value="Genomic_DNA"/>
</dbReference>
<dbReference type="GO" id="GO:0043565">
    <property type="term" value="F:sequence-specific DNA binding"/>
    <property type="evidence" value="ECO:0007669"/>
    <property type="project" value="InterPro"/>
</dbReference>
<organism evidence="6 7">
    <name type="scientific">Solilutibacter pythonis</name>
    <dbReference type="NCBI Taxonomy" id="2483112"/>
    <lineage>
        <taxon>Bacteria</taxon>
        <taxon>Pseudomonadati</taxon>
        <taxon>Pseudomonadota</taxon>
        <taxon>Gammaproteobacteria</taxon>
        <taxon>Lysobacterales</taxon>
        <taxon>Lysobacteraceae</taxon>
        <taxon>Solilutibacter</taxon>
    </lineage>
</organism>
<protein>
    <submittedName>
        <fullName evidence="6">AraC family transcriptional regulator</fullName>
    </submittedName>
</protein>
<dbReference type="PROSITE" id="PS01124">
    <property type="entry name" value="HTH_ARAC_FAMILY_2"/>
    <property type="match status" value="1"/>
</dbReference>
<dbReference type="InterPro" id="IPR009057">
    <property type="entry name" value="Homeodomain-like_sf"/>
</dbReference>
<reference evidence="6 7" key="1">
    <citation type="submission" date="2018-10" db="EMBL/GenBank/DDBJ databases">
        <title>Proposal of Lysobacter pythonis sp. nov. isolated from royal pythons (Python regius).</title>
        <authorList>
            <person name="Hans-Juergen B."/>
            <person name="Huptas C."/>
            <person name="Sandra B."/>
            <person name="Igor L."/>
            <person name="Joachim S."/>
            <person name="Siegfried S."/>
            <person name="Mareike W."/>
            <person name="Peter K."/>
        </authorList>
    </citation>
    <scope>NUCLEOTIDE SEQUENCE [LARGE SCALE GENOMIC DNA]</scope>
    <source>
        <strain evidence="6 7">4284/11</strain>
    </source>
</reference>
<evidence type="ECO:0000313" key="6">
    <source>
        <dbReference type="EMBL" id="RMH94857.1"/>
    </source>
</evidence>
<sequence length="336" mass="37380">MFSGKHEPNNGDQTMGNESKTQRPAGAPNLPSPLHYRAHARSVIEYALNETSLPLIDDIEILHSSEGHGWSDMAAAITRETPHVAEHRPTACIWITTVLTPRTIRRKVAGQTLAGTLEPHTLVMTPPGESVVDAIGNTPRTLHFFLKDSVLQEVAENIYDLGTMNFRYKAAFAAADPTLSHLMLATKQMLLEGLEGNWRSEYIARAVASHILHRYCVLGGNEPAHANARLSPSQLKKVDEFMRHSLARQFTFSELAAAVGLSRTVLFQRFTRTLRQTPHQYRQSMRVTQAKALIKQGGMTLAEVATACGFSDQTHMTRAFRQVLGMTPGQYRRCLK</sequence>
<keyword evidence="1" id="KW-0805">Transcription regulation</keyword>
<accession>A0A3M2I8Q2</accession>
<keyword evidence="2" id="KW-0238">DNA-binding</keyword>
<dbReference type="OrthoDB" id="8737373at2"/>